<evidence type="ECO:0000256" key="2">
    <source>
        <dbReference type="SAM" id="Phobius"/>
    </source>
</evidence>
<accession>A0A9E4ZFG1</accession>
<dbReference type="InterPro" id="IPR026453">
    <property type="entry name" value="PGF_pre_PGF"/>
</dbReference>
<dbReference type="InterPro" id="IPR006457">
    <property type="entry name" value="S_layer-rel_Mac"/>
</dbReference>
<keyword evidence="5" id="KW-1185">Reference proteome</keyword>
<dbReference type="InterPro" id="IPR022409">
    <property type="entry name" value="PKD/Chitinase_dom"/>
</dbReference>
<reference evidence="4" key="2">
    <citation type="submission" date="2021-04" db="EMBL/GenBank/DDBJ databases">
        <authorList>
            <person name="Dong X."/>
        </authorList>
    </citation>
    <scope>NUCLEOTIDE SEQUENCE</scope>
    <source>
        <strain evidence="4">LLY</strain>
    </source>
</reference>
<evidence type="ECO:0000313" key="5">
    <source>
        <dbReference type="Proteomes" id="UP001056766"/>
    </source>
</evidence>
<name>A0A9E4ZFG1_9EURY</name>
<evidence type="ECO:0000256" key="1">
    <source>
        <dbReference type="SAM" id="MobiDB-lite"/>
    </source>
</evidence>
<evidence type="ECO:0000259" key="3">
    <source>
        <dbReference type="SMART" id="SM00089"/>
    </source>
</evidence>
<dbReference type="InterPro" id="IPR013783">
    <property type="entry name" value="Ig-like_fold"/>
</dbReference>
<keyword evidence="2" id="KW-0812">Transmembrane</keyword>
<dbReference type="NCBIfam" id="TIGR04213">
    <property type="entry name" value="PGF_pre_PGF"/>
    <property type="match status" value="1"/>
</dbReference>
<keyword evidence="2" id="KW-0472">Membrane</keyword>
<sequence>MTSTEPVPSSNSSSGRSGGSSAGYLPMTEGSGQLLWSYESNTSDPKLDTYLSDDINTDGIIDFVVCDEDEILVLSGSDGSIIWNKSCAGYAKSVISLNNDIDNDGFYDIAISWSIYDDGLEQYDIYVELLSGSNGNSIWVQKIANYDWMSYADCWLTPVEDASGDGSEDILAEIYYESNIMTYILSSADGSSLCTISDNIYWEFTDFTGDGLTDFVIDNYDASSHNLSVIKGNDGTLVWESDFNGTLLGIIDADGNGISDLLIVTNNGRNLNVLRGNDGSEIWSIAGTWSTNEIPQYASVLNDVNDDGIDDFAIFLDYISGDGHIERIQFRSGSNGNLIWNWEVPIVTDDIYTCNDIDGDGTEDIICTNHVEVGTNEYIFTINIFKGMAGTEILDWSEQYSFNEYLDPNEWTFGSCDVYTWTSIFSDISGDGIPDPILEIENMCVYTNEETSEYFTSSRNLIFAIDGSDGSTIWKFKTGKTGEYPDLWVVLEAWLDLNNDNIDDYLFANTNGVYAISTTEDQSSVAIISPENEIRGPVFTGDLSTWDSNSIEIIDAQNFAGFYYNLDDDQSGETLTLYQNGTLSSRILDSDAAQNPLVYRTSSMYSSPNFEFMLENDPSTFLLYQTVGFMGEQYVPIIQDDLSKLSPLLIDNDFKYTMRIGQTLELGEGYAVIPKQIDVEGEKVWLELTKNGNFIDDEVISTDASNTTSDTTWYIRQDVSGEDDVLTLIIHVKEAFQGQFDSLVVLEGVWQISDRVMEINVGDKYEKMIVSSINNAVITMELDDDIFLDAGSTNNIMGNLEFRVADEPTLRFYLRKTLIESGIYEIRGNVLDSPSSNESYSWNAHSFAGFWYDFNNNVTSEVLNVRGIDNFDRTLDADSEEFVYTTTIVSDIQPNFDFKTGHNPSEDWTYEKIGLWGEEYVPIDHDPSILTKLLIDDGSSNLIRIGNSLDLGEGYTITPKQIDVEGEKIWIELTKNGTFVDDEVINAGTNATTSDKTYYYEQDILNEVDVLTLMIHVDEVNQSGNYMIIDGIWQLSDQLMEIEFDDEFGVFEISSLASGPSGYLKMESYNDLTLRKDSVIELTDGFNFMVADSEELKFYPFREYNVIIENEIPTANISSIIPNIANLGDLVTFSGTGTDNDGSITAYLWTSDLDGQLSTSENFSTSVLSLGTHTIYFKVQDDDGAWSDDDSATVTINELPNVAPIAEIISIDPTTATEDTEITFNGSGTDSDGMIIGYDWNSSIDGQLSTSENFSTSALSLGTHTIYFSVQDDDSVWSATDSATVTINEKPNVAPTAEILSIDPSTATEGTEITFNGSGTDSDGTIIGYDWNSSIDGQLSTSENFSTSGLSLGTHTVYFKVQDNDGVWSAIDSVAVNIIDDLAPEAHISAYPLEYISIYNPVTINLNSTDAHLASTELIIADSEGHEIINLTIAKDDPNSATYEYVWNATDKDELPVSSGAYILFVNSTDTSGNFASANVSITVDNEKPIVTFEDIRGFTSDNNIVYANATLLINVSASGTPGDVNSVEYTLSSTFTNYKKNMSAELIDGNWTAIFDLSCIHDDGQYILTANAIDAAMNLNSTVSDTLIVVDRTSPIFSSTASMYNETHGMVSVISSESVIGYPIVEVNSDVIEVAQTSGKWTGYFQLDTEQIFNVNVTGTDIAGNIGSGSSVVVIEKIEFTNGTGLFNSSQIDTFITFNTTNDTIGNIIVTESMDPMANLTDDSIGLYFISVELDSNLKENISSAIIAIPINSVTLPDGINTKDVSILYCNETEELWEICPTSIEIIDGKEYWITYVNHFSIYGVVVSDTIAPILDSVTPVSGTTFAQDTTFVNIRFNYNDQQSGINVSSIIFNFDDIEITDNSLEITSNYTSYNATGLSSGSYTASITVADNAGNSVPFSTSFSITDGLDNVVDDNGNHGGSSSSSSGGGASGEAFANIAFKSVRTENIIEGLKISYAFDDEQSVIEYINFSALKNYGRVSTTIEVLKGKSIMVDESAPGLVYSNLNIWVGRSGFATENNIAEPQIGFSVAKDWLTKNGIDERSIALYRHNGGKWNALKTTTIGEDNSYIYFEAETPGFSAFAIAADVDDANVPAKTVSEDEISGSGNNTEAEIPEIKSNNIPGCTMFTSIFILVFACLFRKRKN</sequence>
<dbReference type="Pfam" id="PF07752">
    <property type="entry name" value="S-layer"/>
    <property type="match status" value="2"/>
</dbReference>
<feature type="domain" description="PKD/Chitinase" evidence="3">
    <location>
        <begin position="1210"/>
        <end position="1290"/>
    </location>
</feature>
<feature type="domain" description="PKD/Chitinase" evidence="3">
    <location>
        <begin position="1835"/>
        <end position="1910"/>
    </location>
</feature>
<reference evidence="4" key="1">
    <citation type="journal article" date="2021" name="mSystems">
        <title>Bacteria and Archaea Synergistically Convert Glycine Betaine to Biogenic Methane in the Formosa Cold Seep of the South China Sea.</title>
        <authorList>
            <person name="Li L."/>
            <person name="Zhang W."/>
            <person name="Zhang S."/>
            <person name="Song L."/>
            <person name="Sun Q."/>
            <person name="Zhang H."/>
            <person name="Xiang H."/>
            <person name="Dong X."/>
        </authorList>
    </citation>
    <scope>NUCLEOTIDE SEQUENCE</scope>
    <source>
        <strain evidence="4">LLY</strain>
    </source>
</reference>
<gene>
    <name evidence="4" type="ORF">KDK67_07885</name>
</gene>
<feature type="transmembrane region" description="Helical" evidence="2">
    <location>
        <begin position="2123"/>
        <end position="2142"/>
    </location>
</feature>
<feature type="domain" description="PKD/Chitinase" evidence="3">
    <location>
        <begin position="1117"/>
        <end position="1199"/>
    </location>
</feature>
<dbReference type="Gene3D" id="2.60.98.40">
    <property type="match status" value="2"/>
</dbReference>
<protein>
    <submittedName>
        <fullName evidence="4">PGF-pre-PGF domain-containing protein</fullName>
    </submittedName>
</protein>
<comment type="caution">
    <text evidence="4">The sequence shown here is derived from an EMBL/GenBank/DDBJ whole genome shotgun (WGS) entry which is preliminary data.</text>
</comment>
<dbReference type="InterPro" id="IPR028994">
    <property type="entry name" value="Integrin_alpha_N"/>
</dbReference>
<dbReference type="SMART" id="SM00089">
    <property type="entry name" value="PKD"/>
    <property type="match status" value="4"/>
</dbReference>
<organism evidence="4 5">
    <name type="scientific">Methanococcoides seepicolus</name>
    <dbReference type="NCBI Taxonomy" id="2828780"/>
    <lineage>
        <taxon>Archaea</taxon>
        <taxon>Methanobacteriati</taxon>
        <taxon>Methanobacteriota</taxon>
        <taxon>Stenosarchaea group</taxon>
        <taxon>Methanomicrobia</taxon>
        <taxon>Methanosarcinales</taxon>
        <taxon>Methanosarcinaceae</taxon>
        <taxon>Methanococcoides</taxon>
    </lineage>
</organism>
<dbReference type="InterPro" id="IPR035986">
    <property type="entry name" value="PKD_dom_sf"/>
</dbReference>
<feature type="region of interest" description="Disordered" evidence="1">
    <location>
        <begin position="1"/>
        <end position="26"/>
    </location>
</feature>
<dbReference type="Gene3D" id="2.60.40.4190">
    <property type="match status" value="2"/>
</dbReference>
<dbReference type="EMBL" id="JAGSOI010000028">
    <property type="protein sequence ID" value="MCM1986910.1"/>
    <property type="molecule type" value="Genomic_DNA"/>
</dbReference>
<dbReference type="Gene3D" id="2.60.40.10">
    <property type="entry name" value="Immunoglobulins"/>
    <property type="match status" value="3"/>
</dbReference>
<proteinExistence type="predicted"/>
<evidence type="ECO:0000313" key="4">
    <source>
        <dbReference type="EMBL" id="MCM1986910.1"/>
    </source>
</evidence>
<feature type="domain" description="PKD/Chitinase" evidence="3">
    <location>
        <begin position="1296"/>
        <end position="1381"/>
    </location>
</feature>
<dbReference type="Proteomes" id="UP001056766">
    <property type="component" value="Unassembled WGS sequence"/>
</dbReference>
<dbReference type="NCBIfam" id="TIGR01567">
    <property type="entry name" value="S_layer_rel_Mac"/>
    <property type="match status" value="2"/>
</dbReference>
<dbReference type="SUPFAM" id="SSF49299">
    <property type="entry name" value="PKD domain"/>
    <property type="match status" value="3"/>
</dbReference>
<keyword evidence="2" id="KW-1133">Transmembrane helix</keyword>
<dbReference type="SUPFAM" id="SSF69318">
    <property type="entry name" value="Integrin alpha N-terminal domain"/>
    <property type="match status" value="2"/>
</dbReference>